<evidence type="ECO:0008006" key="3">
    <source>
        <dbReference type="Google" id="ProtNLM"/>
    </source>
</evidence>
<dbReference type="AlphaFoldDB" id="A0A2T3YXQ1"/>
<keyword evidence="2" id="KW-1185">Reference proteome</keyword>
<gene>
    <name evidence="1" type="ORF">M441DRAFT_50595</name>
</gene>
<dbReference type="NCBIfam" id="TIGR03696">
    <property type="entry name" value="Rhs_assc_core"/>
    <property type="match status" value="1"/>
</dbReference>
<sequence>MREYLPSGFLTKERTQIGSKKQFSTQSTYSVVGKLKTYTDVHSQKLEIQYDQFGRPKQVVQGGKPKNEFKYDEFGREIERTVFTGKELLHQLGQTYNEMHLLINRTLKDSKSILLREESFEYDQQYRLIDYKYQGAQPMVDEAGQNIQRQQFSFDKYENLVKIVNTFQDGSQNTRKNIFGSEGPTQLINITNTHKEYASEIALEYDRNGCLIRDEQGRRLNYDAKGRLSMVSDAKDKILSHHCYDASGKLVCQKADGIASFLHCRNNKIVALTCGGHKISFPPMLKPTGVKFHRRKMGALRLVFGQTAISQSWHGLTRRNRTISSTNSTCLMDMGHQALGFNGQWRDPTTSWYHLGNGCRVYNPVLMRFHSPDQWSPFLSGEINPYGYCLGDPISHIDPTGHRKQQPLSKPLGPLQVTFKEGPLLNGPEGQPPWTGHVDYFDTIDSMPGLQDIRDS</sequence>
<dbReference type="OrthoDB" id="442731at2759"/>
<evidence type="ECO:0000313" key="1">
    <source>
        <dbReference type="EMBL" id="PTB37326.1"/>
    </source>
</evidence>
<dbReference type="Proteomes" id="UP000240493">
    <property type="component" value="Unassembled WGS sequence"/>
</dbReference>
<dbReference type="STRING" id="1042311.A0A2T3YXQ1"/>
<reference evidence="1 2" key="1">
    <citation type="submission" date="2016-07" db="EMBL/GenBank/DDBJ databases">
        <title>Multiple horizontal gene transfer events from other fungi enriched the ability of initially mycotrophic Trichoderma (Ascomycota) to feed on dead plant biomass.</title>
        <authorList>
            <consortium name="DOE Joint Genome Institute"/>
            <person name="Aerts A."/>
            <person name="Atanasova L."/>
            <person name="Chenthamara K."/>
            <person name="Zhang J."/>
            <person name="Grujic M."/>
            <person name="Henrissat B."/>
            <person name="Kuo A."/>
            <person name="Salamov A."/>
            <person name="Lipzen A."/>
            <person name="Labutti K."/>
            <person name="Barry K."/>
            <person name="Miao Y."/>
            <person name="Rahimi M.J."/>
            <person name="Shen Q."/>
            <person name="Grigoriev I.V."/>
            <person name="Kubicek C.P."/>
            <person name="Druzhinina I.S."/>
        </authorList>
    </citation>
    <scope>NUCLEOTIDE SEQUENCE [LARGE SCALE GENOMIC DNA]</scope>
    <source>
        <strain evidence="1 2">CBS 433.97</strain>
    </source>
</reference>
<accession>A0A2T3YXQ1</accession>
<name>A0A2T3YXQ1_TRIA4</name>
<evidence type="ECO:0000313" key="2">
    <source>
        <dbReference type="Proteomes" id="UP000240493"/>
    </source>
</evidence>
<dbReference type="InterPro" id="IPR050708">
    <property type="entry name" value="T6SS_VgrG/RHS"/>
</dbReference>
<protein>
    <recommendedName>
        <fullName evidence="3">RHS repeat-associated core domain-containing protein</fullName>
    </recommendedName>
</protein>
<dbReference type="PANTHER" id="PTHR32305">
    <property type="match status" value="1"/>
</dbReference>
<organism evidence="1 2">
    <name type="scientific">Trichoderma asperellum (strain ATCC 204424 / CBS 433.97 / NBRC 101777)</name>
    <dbReference type="NCBI Taxonomy" id="1042311"/>
    <lineage>
        <taxon>Eukaryota</taxon>
        <taxon>Fungi</taxon>
        <taxon>Dikarya</taxon>
        <taxon>Ascomycota</taxon>
        <taxon>Pezizomycotina</taxon>
        <taxon>Sordariomycetes</taxon>
        <taxon>Hypocreomycetidae</taxon>
        <taxon>Hypocreales</taxon>
        <taxon>Hypocreaceae</taxon>
        <taxon>Trichoderma</taxon>
    </lineage>
</organism>
<dbReference type="InterPro" id="IPR022385">
    <property type="entry name" value="Rhs_assc_core"/>
</dbReference>
<dbReference type="Gene3D" id="2.180.10.10">
    <property type="entry name" value="RHS repeat-associated core"/>
    <property type="match status" value="1"/>
</dbReference>
<dbReference type="EMBL" id="KZ679268">
    <property type="protein sequence ID" value="PTB37326.1"/>
    <property type="molecule type" value="Genomic_DNA"/>
</dbReference>
<proteinExistence type="predicted"/>
<dbReference type="PANTHER" id="PTHR32305:SF15">
    <property type="entry name" value="PROTEIN RHSA-RELATED"/>
    <property type="match status" value="1"/>
</dbReference>